<keyword evidence="2 3" id="KW-0040">ANK repeat</keyword>
<feature type="repeat" description="ANK" evidence="3">
    <location>
        <begin position="30"/>
        <end position="62"/>
    </location>
</feature>
<dbReference type="EMBL" id="KI913236">
    <property type="protein sequence ID" value="ETV65419.1"/>
    <property type="molecule type" value="Genomic_DNA"/>
</dbReference>
<protein>
    <submittedName>
        <fullName evidence="6">Uncharacterized protein</fullName>
    </submittedName>
</protein>
<evidence type="ECO:0000256" key="3">
    <source>
        <dbReference type="PROSITE-ProRule" id="PRU00023"/>
    </source>
</evidence>
<evidence type="ECO:0000313" key="6">
    <source>
        <dbReference type="EMBL" id="ETV65419.1"/>
    </source>
</evidence>
<sequence>MSTQFLKAAGSGDVDRAKELIQHIHFQNKKGESGLHVAIAEGELGMVEFLCNAGANVNLQDKKGGNTTIMLTLAQQPPQYLAILEILLKHQPDLTLKDSTGQTALHLAAQYECVDGVKLLLASKSNLDIPDAKNMTPLLVAVGKRNVGIVDLLLTRSHSIHAVDIKGNSALHWGVASLDMTSFLVSKGAKASVNVLGNSPLHAEALRSDATAAWPTDVAQVLLTSFPEIATLKNAKGKTADQLVGGVEETVTPAPSSAKAKTSAGGGRGRKQHVNNDDDGPSAIAIQNAKAAMMARVKERAQKRRSLIPEEDTDLVEPIKPQDALSPPVANTTSSWTMALIVAVVIAFFAAVYAMLEASAAK</sequence>
<dbReference type="PANTHER" id="PTHR24198:SF165">
    <property type="entry name" value="ANKYRIN REPEAT-CONTAINING PROTEIN-RELATED"/>
    <property type="match status" value="1"/>
</dbReference>
<keyword evidence="5" id="KW-1133">Transmembrane helix</keyword>
<name>W4FEV4_APHAT</name>
<dbReference type="Gene3D" id="1.25.40.20">
    <property type="entry name" value="Ankyrin repeat-containing domain"/>
    <property type="match status" value="2"/>
</dbReference>
<keyword evidence="5" id="KW-0812">Transmembrane</keyword>
<dbReference type="InterPro" id="IPR002110">
    <property type="entry name" value="Ankyrin_rpt"/>
</dbReference>
<dbReference type="PANTHER" id="PTHR24198">
    <property type="entry name" value="ANKYRIN REPEAT AND PROTEIN KINASE DOMAIN-CONTAINING PROTEIN"/>
    <property type="match status" value="1"/>
</dbReference>
<feature type="transmembrane region" description="Helical" evidence="5">
    <location>
        <begin position="336"/>
        <end position="356"/>
    </location>
</feature>
<dbReference type="GeneID" id="20819841"/>
<keyword evidence="1" id="KW-0677">Repeat</keyword>
<dbReference type="SUPFAM" id="SSF48403">
    <property type="entry name" value="Ankyrin repeat"/>
    <property type="match status" value="1"/>
</dbReference>
<proteinExistence type="predicted"/>
<dbReference type="VEuPathDB" id="FungiDB:H257_17845"/>
<evidence type="ECO:0000256" key="5">
    <source>
        <dbReference type="SAM" id="Phobius"/>
    </source>
</evidence>
<evidence type="ECO:0000256" key="2">
    <source>
        <dbReference type="ARBA" id="ARBA00023043"/>
    </source>
</evidence>
<accession>W4FEV4</accession>
<evidence type="ECO:0000256" key="1">
    <source>
        <dbReference type="ARBA" id="ARBA00022737"/>
    </source>
</evidence>
<feature type="region of interest" description="Disordered" evidence="4">
    <location>
        <begin position="248"/>
        <end position="282"/>
    </location>
</feature>
<dbReference type="STRING" id="112090.W4FEV4"/>
<keyword evidence="5" id="KW-0472">Membrane</keyword>
<dbReference type="PROSITE" id="PS50088">
    <property type="entry name" value="ANK_REPEAT"/>
    <property type="match status" value="2"/>
</dbReference>
<dbReference type="OrthoDB" id="159935at2759"/>
<gene>
    <name evidence="6" type="ORF">H257_17845</name>
</gene>
<dbReference type="Pfam" id="PF12796">
    <property type="entry name" value="Ank_2"/>
    <property type="match status" value="2"/>
</dbReference>
<dbReference type="AlphaFoldDB" id="W4FEV4"/>
<feature type="compositionally biased region" description="Low complexity" evidence="4">
    <location>
        <begin position="252"/>
        <end position="263"/>
    </location>
</feature>
<feature type="repeat" description="ANK" evidence="3">
    <location>
        <begin position="100"/>
        <end position="132"/>
    </location>
</feature>
<organism evidence="6">
    <name type="scientific">Aphanomyces astaci</name>
    <name type="common">Crayfish plague agent</name>
    <dbReference type="NCBI Taxonomy" id="112090"/>
    <lineage>
        <taxon>Eukaryota</taxon>
        <taxon>Sar</taxon>
        <taxon>Stramenopiles</taxon>
        <taxon>Oomycota</taxon>
        <taxon>Saprolegniomycetes</taxon>
        <taxon>Saprolegniales</taxon>
        <taxon>Verrucalvaceae</taxon>
        <taxon>Aphanomyces</taxon>
    </lineage>
</organism>
<reference evidence="6" key="1">
    <citation type="submission" date="2013-12" db="EMBL/GenBank/DDBJ databases">
        <title>The Genome Sequence of Aphanomyces astaci APO3.</title>
        <authorList>
            <consortium name="The Broad Institute Genomics Platform"/>
            <person name="Russ C."/>
            <person name="Tyler B."/>
            <person name="van West P."/>
            <person name="Dieguez-Uribeondo J."/>
            <person name="Young S.K."/>
            <person name="Zeng Q."/>
            <person name="Gargeya S."/>
            <person name="Fitzgerald M."/>
            <person name="Abouelleil A."/>
            <person name="Alvarado L."/>
            <person name="Chapman S.B."/>
            <person name="Gainer-Dewar J."/>
            <person name="Goldberg J."/>
            <person name="Griggs A."/>
            <person name="Gujja S."/>
            <person name="Hansen M."/>
            <person name="Howarth C."/>
            <person name="Imamovic A."/>
            <person name="Ireland A."/>
            <person name="Larimer J."/>
            <person name="McCowan C."/>
            <person name="Murphy C."/>
            <person name="Pearson M."/>
            <person name="Poon T.W."/>
            <person name="Priest M."/>
            <person name="Roberts A."/>
            <person name="Saif S."/>
            <person name="Shea T."/>
            <person name="Sykes S."/>
            <person name="Wortman J."/>
            <person name="Nusbaum C."/>
            <person name="Birren B."/>
        </authorList>
    </citation>
    <scope>NUCLEOTIDE SEQUENCE [LARGE SCALE GENOMIC DNA]</scope>
    <source>
        <strain evidence="6">APO3</strain>
    </source>
</reference>
<evidence type="ECO:0000256" key="4">
    <source>
        <dbReference type="SAM" id="MobiDB-lite"/>
    </source>
</evidence>
<dbReference type="SMART" id="SM00248">
    <property type="entry name" value="ANK"/>
    <property type="match status" value="5"/>
</dbReference>
<dbReference type="PROSITE" id="PS50297">
    <property type="entry name" value="ANK_REP_REGION"/>
    <property type="match status" value="2"/>
</dbReference>
<dbReference type="InterPro" id="IPR036770">
    <property type="entry name" value="Ankyrin_rpt-contain_sf"/>
</dbReference>
<dbReference type="RefSeq" id="XP_009845096.1">
    <property type="nucleotide sequence ID" value="XM_009846794.1"/>
</dbReference>